<proteinExistence type="predicted"/>
<accession>A0ABV9TJK3</accession>
<keyword evidence="3" id="KW-1185">Reference proteome</keyword>
<protein>
    <recommendedName>
        <fullName evidence="4">Major facilitator superfamily (MFS) profile domain-containing protein</fullName>
    </recommendedName>
</protein>
<dbReference type="Proteomes" id="UP001595797">
    <property type="component" value="Unassembled WGS sequence"/>
</dbReference>
<gene>
    <name evidence="2" type="ORF">ACFPCS_11410</name>
</gene>
<feature type="transmembrane region" description="Helical" evidence="1">
    <location>
        <begin position="17"/>
        <end position="37"/>
    </location>
</feature>
<evidence type="ECO:0008006" key="4">
    <source>
        <dbReference type="Google" id="ProtNLM"/>
    </source>
</evidence>
<dbReference type="RefSeq" id="WP_197425747.1">
    <property type="nucleotide sequence ID" value="NZ_JARAMH010000015.1"/>
</dbReference>
<keyword evidence="1" id="KW-0812">Transmembrane</keyword>
<dbReference type="EMBL" id="JBHSIW010000014">
    <property type="protein sequence ID" value="MFC4904172.1"/>
    <property type="molecule type" value="Genomic_DNA"/>
</dbReference>
<keyword evidence="1" id="KW-1133">Transmembrane helix</keyword>
<keyword evidence="1" id="KW-0472">Membrane</keyword>
<evidence type="ECO:0000313" key="2">
    <source>
        <dbReference type="EMBL" id="MFC4904172.1"/>
    </source>
</evidence>
<reference evidence="3" key="1">
    <citation type="journal article" date="2019" name="Int. J. Syst. Evol. Microbiol.">
        <title>The Global Catalogue of Microorganisms (GCM) 10K type strain sequencing project: providing services to taxonomists for standard genome sequencing and annotation.</title>
        <authorList>
            <consortium name="The Broad Institute Genomics Platform"/>
            <consortium name="The Broad Institute Genome Sequencing Center for Infectious Disease"/>
            <person name="Wu L."/>
            <person name="Ma J."/>
        </authorList>
    </citation>
    <scope>NUCLEOTIDE SEQUENCE [LARGE SCALE GENOMIC DNA]</scope>
    <source>
        <strain evidence="3">CGMCC 4.6946</strain>
    </source>
</reference>
<organism evidence="2 3">
    <name type="scientific">Kocuria oceani</name>
    <dbReference type="NCBI Taxonomy" id="988827"/>
    <lineage>
        <taxon>Bacteria</taxon>
        <taxon>Bacillati</taxon>
        <taxon>Actinomycetota</taxon>
        <taxon>Actinomycetes</taxon>
        <taxon>Micrococcales</taxon>
        <taxon>Micrococcaceae</taxon>
        <taxon>Kocuria</taxon>
    </lineage>
</organism>
<sequence>MITLFGETAAPNRAGGMALNGFVLFLGASVGPLTAYLGLDFPILLVSLAALMVLAVASLTGFARLTRTPASEVPV</sequence>
<feature type="transmembrane region" description="Helical" evidence="1">
    <location>
        <begin position="43"/>
        <end position="63"/>
    </location>
</feature>
<evidence type="ECO:0000256" key="1">
    <source>
        <dbReference type="SAM" id="Phobius"/>
    </source>
</evidence>
<comment type="caution">
    <text evidence="2">The sequence shown here is derived from an EMBL/GenBank/DDBJ whole genome shotgun (WGS) entry which is preliminary data.</text>
</comment>
<evidence type="ECO:0000313" key="3">
    <source>
        <dbReference type="Proteomes" id="UP001595797"/>
    </source>
</evidence>
<name>A0ABV9TJK3_9MICC</name>